<dbReference type="AlphaFoldDB" id="A0A0P1IRY7"/>
<evidence type="ECO:0000313" key="3">
    <source>
        <dbReference type="Proteomes" id="UP000051184"/>
    </source>
</evidence>
<feature type="signal peptide" evidence="1">
    <location>
        <begin position="1"/>
        <end position="20"/>
    </location>
</feature>
<dbReference type="EMBL" id="CYUE01000020">
    <property type="protein sequence ID" value="CUK26315.1"/>
    <property type="molecule type" value="Genomic_DNA"/>
</dbReference>
<feature type="chain" id="PRO_5006065548" evidence="1">
    <location>
        <begin position="21"/>
        <end position="207"/>
    </location>
</feature>
<organism evidence="2 3">
    <name type="scientific">Cognatishimia activa</name>
    <dbReference type="NCBI Taxonomy" id="1715691"/>
    <lineage>
        <taxon>Bacteria</taxon>
        <taxon>Pseudomonadati</taxon>
        <taxon>Pseudomonadota</taxon>
        <taxon>Alphaproteobacteria</taxon>
        <taxon>Rhodobacterales</taxon>
        <taxon>Paracoccaceae</taxon>
        <taxon>Cognatishimia</taxon>
    </lineage>
</organism>
<evidence type="ECO:0000256" key="1">
    <source>
        <dbReference type="SAM" id="SignalP"/>
    </source>
</evidence>
<name>A0A0P1IRY7_9RHOB</name>
<evidence type="ECO:0000313" key="2">
    <source>
        <dbReference type="EMBL" id="CUK26315.1"/>
    </source>
</evidence>
<keyword evidence="3" id="KW-1185">Reference proteome</keyword>
<gene>
    <name evidence="2" type="ORF">TA5114_02124</name>
</gene>
<sequence length="207" mass="22568">MKRALLASAFTLMSALSVSAGETVDIVPPAEGSVTTEAALEAWSRIYEVASHPRCSNCHVGEDNVPMWSGPSYGKTRPHGMNINGGESRIGAEAVLCSTCHTTKSEDWENANTTPHAAPRVAMDWQLAPVEAEWFGKSSVEVCNQLRDPDRNGDRTFMDIAEHLDHDLILHWAWKPGGGREAAPYSLQEHVNDILTWGVGGMPCEND</sequence>
<dbReference type="RefSeq" id="WP_058315219.1">
    <property type="nucleotide sequence ID" value="NZ_CYTO01000009.1"/>
</dbReference>
<proteinExistence type="predicted"/>
<dbReference type="OrthoDB" id="656942at2"/>
<dbReference type="Proteomes" id="UP000051184">
    <property type="component" value="Unassembled WGS sequence"/>
</dbReference>
<accession>A0A0P1IRY7</accession>
<keyword evidence="1" id="KW-0732">Signal</keyword>
<dbReference type="SUPFAM" id="SSF48695">
    <property type="entry name" value="Multiheme cytochromes"/>
    <property type="match status" value="1"/>
</dbReference>
<dbReference type="STRING" id="1715691.TA5113_00952"/>
<protein>
    <submittedName>
        <fullName evidence="2">Uncharacterized protein</fullName>
    </submittedName>
</protein>
<dbReference type="InterPro" id="IPR036280">
    <property type="entry name" value="Multihaem_cyt_sf"/>
</dbReference>
<reference evidence="3" key="1">
    <citation type="submission" date="2015-09" db="EMBL/GenBank/DDBJ databases">
        <authorList>
            <person name="Rodrigo-Torres Lidia"/>
            <person name="Arahal R.David."/>
        </authorList>
    </citation>
    <scope>NUCLEOTIDE SEQUENCE [LARGE SCALE GENOMIC DNA]</scope>
    <source>
        <strain evidence="3">CECT 5114</strain>
    </source>
</reference>